<dbReference type="PANTHER" id="PTHR34154">
    <property type="entry name" value="ALKALI-SENSITIVE LINKAGE PROTEIN 1"/>
    <property type="match status" value="1"/>
</dbReference>
<dbReference type="Pfam" id="PF01822">
    <property type="entry name" value="WSC"/>
    <property type="match status" value="1"/>
</dbReference>
<gene>
    <name evidence="4" type="ORF">L207DRAFT_554299</name>
</gene>
<feature type="region of interest" description="Disordered" evidence="1">
    <location>
        <begin position="133"/>
        <end position="172"/>
    </location>
</feature>
<dbReference type="SUPFAM" id="SSF51445">
    <property type="entry name" value="(Trans)glycosidases"/>
    <property type="match status" value="1"/>
</dbReference>
<dbReference type="InterPro" id="IPR017853">
    <property type="entry name" value="GH"/>
</dbReference>
<feature type="domain" description="WSC" evidence="3">
    <location>
        <begin position="36"/>
        <end position="134"/>
    </location>
</feature>
<feature type="compositionally biased region" description="Low complexity" evidence="1">
    <location>
        <begin position="135"/>
        <end position="165"/>
    </location>
</feature>
<evidence type="ECO:0000259" key="3">
    <source>
        <dbReference type="PROSITE" id="PS51212"/>
    </source>
</evidence>
<organism evidence="4 5">
    <name type="scientific">Hyaloscypha variabilis (strain UAMH 11265 / GT02V1 / F)</name>
    <name type="common">Meliniomyces variabilis</name>
    <dbReference type="NCBI Taxonomy" id="1149755"/>
    <lineage>
        <taxon>Eukaryota</taxon>
        <taxon>Fungi</taxon>
        <taxon>Dikarya</taxon>
        <taxon>Ascomycota</taxon>
        <taxon>Pezizomycotina</taxon>
        <taxon>Leotiomycetes</taxon>
        <taxon>Helotiales</taxon>
        <taxon>Hyaloscyphaceae</taxon>
        <taxon>Hyaloscypha</taxon>
        <taxon>Hyaloscypha variabilis</taxon>
    </lineage>
</organism>
<dbReference type="SMART" id="SM00321">
    <property type="entry name" value="WSC"/>
    <property type="match status" value="1"/>
</dbReference>
<dbReference type="OrthoDB" id="5985073at2759"/>
<dbReference type="GO" id="GO:0016787">
    <property type="term" value="F:hydrolase activity"/>
    <property type="evidence" value="ECO:0007669"/>
    <property type="project" value="UniProtKB-KW"/>
</dbReference>
<dbReference type="PROSITE" id="PS51212">
    <property type="entry name" value="WSC"/>
    <property type="match status" value="1"/>
</dbReference>
<keyword evidence="5" id="KW-1185">Reference proteome</keyword>
<dbReference type="PANTHER" id="PTHR34154:SF13">
    <property type="entry name" value="ASL1-LIKE GLYCOSYL HYDROLASE CATALYTIC DOMAIN-CONTAINING PROTEIN"/>
    <property type="match status" value="1"/>
</dbReference>
<evidence type="ECO:0000256" key="2">
    <source>
        <dbReference type="SAM" id="SignalP"/>
    </source>
</evidence>
<evidence type="ECO:0000256" key="1">
    <source>
        <dbReference type="SAM" id="MobiDB-lite"/>
    </source>
</evidence>
<dbReference type="Pfam" id="PF11790">
    <property type="entry name" value="Glyco_hydro_cc"/>
    <property type="match status" value="1"/>
</dbReference>
<sequence length="415" mass="44264">MHLWRLSLFLVLGLALGAACLAVNRDLTSSLEGRSAWKLLGCYIDNVSGRALPHGEAVPGGTNAMTNELCIETCLQAGFSIAGTEYAGECWCGNAVVDGGGLAPDGSVGCNMKCKGNHAETCGGPNRLDVYQLVSPTSPTPSQTITSSSTQPASTSSPVQPTASAGTGKRGLAYSTGNPEGDAIFANFFTSFKKITWAYDWGYPAHGLDPSFEFVPMLWGLPSGPDPSWTAAVQTPGTKYILGFNEPDLTYSGSSNIIPAKAAAGYQEYIEPFSGSAKVGMPNVLWNNVGSSSGGDYDTAVWTQYFVGNCTSCHFDFMGIHYYQDCDPADGQSGAAWFQGNVTNAYETYKLPVWITEFQCYGTDAQQVAFLQEVLPWLDSQSYVQRYAYFGAFPDFLMNANGTGLSEIGVAYATT</sequence>
<dbReference type="InterPro" id="IPR053183">
    <property type="entry name" value="ASL1"/>
</dbReference>
<dbReference type="AlphaFoldDB" id="A0A2J6RPX3"/>
<dbReference type="Gene3D" id="3.20.20.80">
    <property type="entry name" value="Glycosidases"/>
    <property type="match status" value="1"/>
</dbReference>
<evidence type="ECO:0000313" key="4">
    <source>
        <dbReference type="EMBL" id="PMD40561.1"/>
    </source>
</evidence>
<proteinExistence type="predicted"/>
<keyword evidence="4" id="KW-0378">Hydrolase</keyword>
<accession>A0A2J6RPX3</accession>
<dbReference type="EMBL" id="KZ613945">
    <property type="protein sequence ID" value="PMD40561.1"/>
    <property type="molecule type" value="Genomic_DNA"/>
</dbReference>
<reference evidence="4 5" key="1">
    <citation type="submission" date="2016-04" db="EMBL/GenBank/DDBJ databases">
        <title>A degradative enzymes factory behind the ericoid mycorrhizal symbiosis.</title>
        <authorList>
            <consortium name="DOE Joint Genome Institute"/>
            <person name="Martino E."/>
            <person name="Morin E."/>
            <person name="Grelet G."/>
            <person name="Kuo A."/>
            <person name="Kohler A."/>
            <person name="Daghino S."/>
            <person name="Barry K."/>
            <person name="Choi C."/>
            <person name="Cichocki N."/>
            <person name="Clum A."/>
            <person name="Copeland A."/>
            <person name="Hainaut M."/>
            <person name="Haridas S."/>
            <person name="Labutti K."/>
            <person name="Lindquist E."/>
            <person name="Lipzen A."/>
            <person name="Khouja H.-R."/>
            <person name="Murat C."/>
            <person name="Ohm R."/>
            <person name="Olson A."/>
            <person name="Spatafora J."/>
            <person name="Veneault-Fourrey C."/>
            <person name="Henrissat B."/>
            <person name="Grigoriev I."/>
            <person name="Martin F."/>
            <person name="Perotto S."/>
        </authorList>
    </citation>
    <scope>NUCLEOTIDE SEQUENCE [LARGE SCALE GENOMIC DNA]</scope>
    <source>
        <strain evidence="4 5">F</strain>
    </source>
</reference>
<evidence type="ECO:0000313" key="5">
    <source>
        <dbReference type="Proteomes" id="UP000235786"/>
    </source>
</evidence>
<dbReference type="STRING" id="1149755.A0A2J6RPX3"/>
<dbReference type="Proteomes" id="UP000235786">
    <property type="component" value="Unassembled WGS sequence"/>
</dbReference>
<name>A0A2J6RPX3_HYAVF</name>
<dbReference type="InterPro" id="IPR002889">
    <property type="entry name" value="WSC_carb-bd"/>
</dbReference>
<feature type="chain" id="PRO_5014433270" evidence="2">
    <location>
        <begin position="23"/>
        <end position="415"/>
    </location>
</feature>
<dbReference type="InterPro" id="IPR024655">
    <property type="entry name" value="Asl1_glyco_hydro_catalytic"/>
</dbReference>
<feature type="signal peptide" evidence="2">
    <location>
        <begin position="1"/>
        <end position="22"/>
    </location>
</feature>
<dbReference type="PROSITE" id="PS51257">
    <property type="entry name" value="PROKAR_LIPOPROTEIN"/>
    <property type="match status" value="1"/>
</dbReference>
<protein>
    <submittedName>
        <fullName evidence="4">Glycoside hydrolase family 128 protein</fullName>
    </submittedName>
</protein>
<keyword evidence="2" id="KW-0732">Signal</keyword>
<dbReference type="GO" id="GO:0009277">
    <property type="term" value="C:fungal-type cell wall"/>
    <property type="evidence" value="ECO:0007669"/>
    <property type="project" value="TreeGrafter"/>
</dbReference>
<dbReference type="GO" id="GO:0071966">
    <property type="term" value="P:fungal-type cell wall polysaccharide metabolic process"/>
    <property type="evidence" value="ECO:0007669"/>
    <property type="project" value="TreeGrafter"/>
</dbReference>